<name>A0A8I1MB11_9PROT</name>
<gene>
    <name evidence="1" type="ORF">JF547_16280</name>
</gene>
<dbReference type="EMBL" id="JAEKJW010000003">
    <property type="protein sequence ID" value="MBN8198027.1"/>
    <property type="molecule type" value="Genomic_DNA"/>
</dbReference>
<dbReference type="AlphaFoldDB" id="A0A8I1MB11"/>
<accession>A0A8I1MB11</accession>
<sequence length="97" mass="9988">MAAIAAICACAGAGGLASHAKPEISKRHAIDLIAAFIPGHFPCCAKNSIPQGWGRARQASRNSFTRVPVMNAKDVPGIGPDGSQAQKNALAIIAQRV</sequence>
<proteinExistence type="predicted"/>
<reference evidence="1" key="1">
    <citation type="submission" date="2020-12" db="EMBL/GenBank/DDBJ databases">
        <title>Oil enriched cultivation method for isolating marine PHA-producing bacteria.</title>
        <authorList>
            <person name="Zheng W."/>
            <person name="Yu S."/>
            <person name="Huang Y."/>
        </authorList>
    </citation>
    <scope>NUCLEOTIDE SEQUENCE</scope>
    <source>
        <strain evidence="1">SY-2-3</strain>
    </source>
</reference>
<dbReference type="Proteomes" id="UP000664405">
    <property type="component" value="Unassembled WGS sequence"/>
</dbReference>
<comment type="caution">
    <text evidence="1">The sequence shown here is derived from an EMBL/GenBank/DDBJ whole genome shotgun (WGS) entry which is preliminary data.</text>
</comment>
<protein>
    <submittedName>
        <fullName evidence="1">Uncharacterized protein</fullName>
    </submittedName>
</protein>
<evidence type="ECO:0000313" key="2">
    <source>
        <dbReference type="Proteomes" id="UP000664405"/>
    </source>
</evidence>
<organism evidence="1 2">
    <name type="scientific">Thalassospira povalilytica</name>
    <dbReference type="NCBI Taxonomy" id="732237"/>
    <lineage>
        <taxon>Bacteria</taxon>
        <taxon>Pseudomonadati</taxon>
        <taxon>Pseudomonadota</taxon>
        <taxon>Alphaproteobacteria</taxon>
        <taxon>Rhodospirillales</taxon>
        <taxon>Thalassospiraceae</taxon>
        <taxon>Thalassospira</taxon>
    </lineage>
</organism>
<evidence type="ECO:0000313" key="1">
    <source>
        <dbReference type="EMBL" id="MBN8198027.1"/>
    </source>
</evidence>
<dbReference type="RefSeq" id="WP_206928373.1">
    <property type="nucleotide sequence ID" value="NZ_JAEKJW010000003.1"/>
</dbReference>